<name>A0A934SR94_9BURK</name>
<feature type="compositionally biased region" description="Pro residues" evidence="1">
    <location>
        <begin position="213"/>
        <end position="224"/>
    </location>
</feature>
<protein>
    <submittedName>
        <fullName evidence="3">DUF3106 domain-containing protein</fullName>
    </submittedName>
</protein>
<feature type="compositionally biased region" description="Low complexity" evidence="1">
    <location>
        <begin position="192"/>
        <end position="212"/>
    </location>
</feature>
<dbReference type="Proteomes" id="UP000622890">
    <property type="component" value="Unassembled WGS sequence"/>
</dbReference>
<feature type="compositionally biased region" description="Basic and acidic residues" evidence="1">
    <location>
        <begin position="120"/>
        <end position="129"/>
    </location>
</feature>
<feature type="signal peptide" evidence="2">
    <location>
        <begin position="1"/>
        <end position="25"/>
    </location>
</feature>
<feature type="chain" id="PRO_5038057965" evidence="2">
    <location>
        <begin position="26"/>
        <end position="224"/>
    </location>
</feature>
<dbReference type="RefSeq" id="WP_200590869.1">
    <property type="nucleotide sequence ID" value="NZ_JAEPBG010000002.1"/>
</dbReference>
<feature type="region of interest" description="Disordered" evidence="1">
    <location>
        <begin position="120"/>
        <end position="224"/>
    </location>
</feature>
<dbReference type="EMBL" id="JAEPBG010000002">
    <property type="protein sequence ID" value="MBK4734092.1"/>
    <property type="molecule type" value="Genomic_DNA"/>
</dbReference>
<accession>A0A934SR94</accession>
<dbReference type="AlphaFoldDB" id="A0A934SR94"/>
<keyword evidence="4" id="KW-1185">Reference proteome</keyword>
<organism evidence="3 4">
    <name type="scientific">Noviherbaspirillum pedocola</name>
    <dbReference type="NCBI Taxonomy" id="2801341"/>
    <lineage>
        <taxon>Bacteria</taxon>
        <taxon>Pseudomonadati</taxon>
        <taxon>Pseudomonadota</taxon>
        <taxon>Betaproteobacteria</taxon>
        <taxon>Burkholderiales</taxon>
        <taxon>Oxalobacteraceae</taxon>
        <taxon>Noviherbaspirillum</taxon>
    </lineage>
</organism>
<evidence type="ECO:0000256" key="1">
    <source>
        <dbReference type="SAM" id="MobiDB-lite"/>
    </source>
</evidence>
<evidence type="ECO:0000313" key="3">
    <source>
        <dbReference type="EMBL" id="MBK4734092.1"/>
    </source>
</evidence>
<keyword evidence="2" id="KW-0732">Signal</keyword>
<gene>
    <name evidence="3" type="ORF">JJB74_05665</name>
</gene>
<evidence type="ECO:0000313" key="4">
    <source>
        <dbReference type="Proteomes" id="UP000622890"/>
    </source>
</evidence>
<dbReference type="InterPro" id="IPR021455">
    <property type="entry name" value="DUF3106"/>
</dbReference>
<dbReference type="Pfam" id="PF11304">
    <property type="entry name" value="DUF3106"/>
    <property type="match status" value="1"/>
</dbReference>
<feature type="compositionally biased region" description="Basic and acidic residues" evidence="1">
    <location>
        <begin position="140"/>
        <end position="151"/>
    </location>
</feature>
<comment type="caution">
    <text evidence="3">The sequence shown here is derived from an EMBL/GenBank/DDBJ whole genome shotgun (WGS) entry which is preliminary data.</text>
</comment>
<proteinExistence type="predicted"/>
<reference evidence="3" key="1">
    <citation type="submission" date="2021-01" db="EMBL/GenBank/DDBJ databases">
        <title>Genome sequence of strain Noviherbaspirillum sp. DKR-6.</title>
        <authorList>
            <person name="Chaudhary D.K."/>
        </authorList>
    </citation>
    <scope>NUCLEOTIDE SEQUENCE</scope>
    <source>
        <strain evidence="3">DKR-6</strain>
    </source>
</reference>
<sequence length="224" mass="24480">MPVSRRCVSLACCTLLLTAALGASANSIGPQGTPTPRPAAAATTGPAWKDLSLVQKEVLKPLEPEWNGMPGARKRKWLTMAHRYAELSPEQQARMQERMGAWATLTPEQRRIARENYARARKLQPDQKSAEWQQYQQLSEEEKKHFAEQTRARKGVASLPPPAFQDRAKLVPPPKSVLKKELQPVPAPSSPPAVRAPVPAPTQPAQQSSMPPTAQPQPAPSAAN</sequence>
<evidence type="ECO:0000256" key="2">
    <source>
        <dbReference type="SAM" id="SignalP"/>
    </source>
</evidence>